<dbReference type="Gene3D" id="3.90.1150.10">
    <property type="entry name" value="Aspartate Aminotransferase, domain 1"/>
    <property type="match status" value="1"/>
</dbReference>
<dbReference type="InterPro" id="IPR010970">
    <property type="entry name" value="Cys_dSase_SufS"/>
</dbReference>
<gene>
    <name evidence="9" type="ORF">PRVXT_002983</name>
</gene>
<keyword evidence="9" id="KW-0032">Aminotransferase</keyword>
<dbReference type="InterPro" id="IPR000192">
    <property type="entry name" value="Aminotrans_V_dom"/>
</dbReference>
<evidence type="ECO:0000256" key="3">
    <source>
        <dbReference type="ARBA" id="ARBA00012239"/>
    </source>
</evidence>
<dbReference type="AlphaFoldDB" id="A0AAU7VLR7"/>
<dbReference type="CDD" id="cd06453">
    <property type="entry name" value="SufS_like"/>
    <property type="match status" value="1"/>
</dbReference>
<feature type="domain" description="Aminotransferase class V" evidence="8">
    <location>
        <begin position="2"/>
        <end position="366"/>
    </location>
</feature>
<dbReference type="PROSITE" id="PS00595">
    <property type="entry name" value="AA_TRANSFER_CLASS_5"/>
    <property type="match status" value="1"/>
</dbReference>
<dbReference type="InterPro" id="IPR020578">
    <property type="entry name" value="Aminotrans_V_PyrdxlP_BS"/>
</dbReference>
<keyword evidence="5" id="KW-0663">Pyridoxal phosphate</keyword>
<dbReference type="PANTHER" id="PTHR43586">
    <property type="entry name" value="CYSTEINE DESULFURASE"/>
    <property type="match status" value="1"/>
</dbReference>
<name>A0AAU7VLR7_9FIRM</name>
<accession>A0AAU7VLR7</accession>
<dbReference type="PANTHER" id="PTHR43586:SF4">
    <property type="entry name" value="ISOPENICILLIN N EPIMERASE"/>
    <property type="match status" value="1"/>
</dbReference>
<dbReference type="RefSeq" id="WP_350343667.1">
    <property type="nucleotide sequence ID" value="NZ_CP158367.1"/>
</dbReference>
<dbReference type="NCBIfam" id="TIGR01977">
    <property type="entry name" value="am_tr_V_EF2568"/>
    <property type="match status" value="1"/>
</dbReference>
<evidence type="ECO:0000256" key="2">
    <source>
        <dbReference type="ARBA" id="ARBA00010447"/>
    </source>
</evidence>
<keyword evidence="4" id="KW-0808">Transferase</keyword>
<sequence length="376" mass="40987">MIYLDNAATTYPKPESVYKAHDYALRNFGANPGRGGHSFSRETARAVFQVREKVAKFLTAKCSSQIVFTSSATEAMSTVLLGSLKKGDHVISTSMEHNAVWRPLKYLKENKGVELSFCKHIRGHIDLKDLKEQLKANTKIVVVNHVSNVFGTEQDIKEINKIVKEYSKSKVVVDVAQSVGEKMINATEWGVDALIFAGHKSLFGPVGTGGFYLKSDFEVEPLKIGGTGSSSESASVPLCGPERFESGTLNTPGIWALGAGIDFINEKGIDTIKNHKRKLSGYLRNGLEELKATVYDGGEKSSVISFNIGDMDSTEVAFILDDLYDIIVRAGLHCSPSAHKTFGTAKQGTVRVSPGYYNSQAEIDILLDAVAELKRG</sequence>
<dbReference type="Gene3D" id="3.40.640.10">
    <property type="entry name" value="Type I PLP-dependent aspartate aminotransferase-like (Major domain)"/>
    <property type="match status" value="1"/>
</dbReference>
<organism evidence="9">
    <name type="scientific">Proteinivorax tanatarense</name>
    <dbReference type="NCBI Taxonomy" id="1260629"/>
    <lineage>
        <taxon>Bacteria</taxon>
        <taxon>Bacillati</taxon>
        <taxon>Bacillota</taxon>
        <taxon>Clostridia</taxon>
        <taxon>Eubacteriales</taxon>
        <taxon>Proteinivoracaceae</taxon>
        <taxon>Proteinivorax</taxon>
    </lineage>
</organism>
<evidence type="ECO:0000313" key="9">
    <source>
        <dbReference type="EMBL" id="XBX74918.1"/>
    </source>
</evidence>
<evidence type="ECO:0000256" key="4">
    <source>
        <dbReference type="ARBA" id="ARBA00022679"/>
    </source>
</evidence>
<comment type="catalytic activity">
    <reaction evidence="6">
        <text>(sulfur carrier)-H + L-cysteine = (sulfur carrier)-SH + L-alanine</text>
        <dbReference type="Rhea" id="RHEA:43892"/>
        <dbReference type="Rhea" id="RHEA-COMP:14737"/>
        <dbReference type="Rhea" id="RHEA-COMP:14739"/>
        <dbReference type="ChEBI" id="CHEBI:29917"/>
        <dbReference type="ChEBI" id="CHEBI:35235"/>
        <dbReference type="ChEBI" id="CHEBI:57972"/>
        <dbReference type="ChEBI" id="CHEBI:64428"/>
        <dbReference type="EC" id="2.8.1.7"/>
    </reaction>
</comment>
<dbReference type="GO" id="GO:0006534">
    <property type="term" value="P:cysteine metabolic process"/>
    <property type="evidence" value="ECO:0007669"/>
    <property type="project" value="InterPro"/>
</dbReference>
<proteinExistence type="inferred from homology"/>
<dbReference type="Pfam" id="PF00266">
    <property type="entry name" value="Aminotran_5"/>
    <property type="match status" value="1"/>
</dbReference>
<dbReference type="EC" id="2.8.1.7" evidence="3"/>
<comment type="cofactor">
    <cofactor evidence="1 7">
        <name>pyridoxal 5'-phosphate</name>
        <dbReference type="ChEBI" id="CHEBI:597326"/>
    </cofactor>
</comment>
<dbReference type="GO" id="GO:0030170">
    <property type="term" value="F:pyridoxal phosphate binding"/>
    <property type="evidence" value="ECO:0007669"/>
    <property type="project" value="InterPro"/>
</dbReference>
<dbReference type="GO" id="GO:0031071">
    <property type="term" value="F:cysteine desulfurase activity"/>
    <property type="evidence" value="ECO:0007669"/>
    <property type="project" value="UniProtKB-EC"/>
</dbReference>
<dbReference type="InterPro" id="IPR015424">
    <property type="entry name" value="PyrdxlP-dep_Trfase"/>
</dbReference>
<reference evidence="9" key="1">
    <citation type="journal article" date="2013" name="Extremophiles">
        <title>Proteinivorax tanatarense gen. nov., sp. nov., an anaerobic, haloalkaliphilic, proteolytic bacterium isolated from a decaying algal bloom, and proposal of Proteinivoraceae fam. nov.</title>
        <authorList>
            <person name="Kevbrin V."/>
            <person name="Boltyanskaya Y."/>
            <person name="Zhilina T."/>
            <person name="Kolganova T."/>
            <person name="Lavrentjeva E."/>
            <person name="Kuznetsov B."/>
        </authorList>
    </citation>
    <scope>NUCLEOTIDE SEQUENCE</scope>
    <source>
        <strain evidence="9">Z-910T</strain>
    </source>
</reference>
<comment type="similarity">
    <text evidence="2">Belongs to the class-V pyridoxal-phosphate-dependent aminotransferase family. Csd subfamily.</text>
</comment>
<evidence type="ECO:0000256" key="6">
    <source>
        <dbReference type="ARBA" id="ARBA00050776"/>
    </source>
</evidence>
<evidence type="ECO:0000259" key="8">
    <source>
        <dbReference type="Pfam" id="PF00266"/>
    </source>
</evidence>
<dbReference type="GO" id="GO:0008483">
    <property type="term" value="F:transaminase activity"/>
    <property type="evidence" value="ECO:0007669"/>
    <property type="project" value="UniProtKB-KW"/>
</dbReference>
<dbReference type="InterPro" id="IPR015422">
    <property type="entry name" value="PyrdxlP-dep_Trfase_small"/>
</dbReference>
<dbReference type="PIRSF" id="PIRSF005572">
    <property type="entry name" value="NifS"/>
    <property type="match status" value="1"/>
</dbReference>
<dbReference type="InterPro" id="IPR015421">
    <property type="entry name" value="PyrdxlP-dep_Trfase_major"/>
</dbReference>
<dbReference type="InterPro" id="IPR016454">
    <property type="entry name" value="Cysteine_dSase"/>
</dbReference>
<protein>
    <recommendedName>
        <fullName evidence="3">cysteine desulfurase</fullName>
        <ecNumber evidence="3">2.8.1.7</ecNumber>
    </recommendedName>
</protein>
<evidence type="ECO:0000256" key="1">
    <source>
        <dbReference type="ARBA" id="ARBA00001933"/>
    </source>
</evidence>
<evidence type="ECO:0000256" key="5">
    <source>
        <dbReference type="ARBA" id="ARBA00022898"/>
    </source>
</evidence>
<dbReference type="InterPro" id="IPR010969">
    <property type="entry name" value="Cys_dSase-rel_unknwn_funct"/>
</dbReference>
<reference evidence="9" key="2">
    <citation type="submission" date="2024-06" db="EMBL/GenBank/DDBJ databases">
        <authorList>
            <person name="Petrova K.O."/>
            <person name="Toshchakov S.V."/>
            <person name="Boltjanskaja Y.V."/>
            <person name="Kevbrin V."/>
        </authorList>
    </citation>
    <scope>NUCLEOTIDE SEQUENCE</scope>
    <source>
        <strain evidence="9">Z-910T</strain>
    </source>
</reference>
<dbReference type="EMBL" id="CP158367">
    <property type="protein sequence ID" value="XBX74918.1"/>
    <property type="molecule type" value="Genomic_DNA"/>
</dbReference>
<evidence type="ECO:0000256" key="7">
    <source>
        <dbReference type="RuleBase" id="RU004504"/>
    </source>
</evidence>
<dbReference type="SUPFAM" id="SSF53383">
    <property type="entry name" value="PLP-dependent transferases"/>
    <property type="match status" value="1"/>
</dbReference>